<feature type="compositionally biased region" description="Polar residues" evidence="1">
    <location>
        <begin position="14"/>
        <end position="23"/>
    </location>
</feature>
<dbReference type="AlphaFoldDB" id="Q47HA1"/>
<name>Q47HA1_DECAR</name>
<evidence type="ECO:0000313" key="2">
    <source>
        <dbReference type="EMBL" id="AAZ45780.1"/>
    </source>
</evidence>
<sequence>MEQLMTFEAGIGQPTAQQGQNPISPAAPGQQAETTFSQGMAQALQNGFPASESIQGKEGDSPVRQSNPQPTPSAAGGSGNIG</sequence>
<dbReference type="EMBL" id="CP000089">
    <property type="protein sequence ID" value="AAZ45780.1"/>
    <property type="molecule type" value="Genomic_DNA"/>
</dbReference>
<organism evidence="2">
    <name type="scientific">Dechloromonas aromatica (strain RCB)</name>
    <dbReference type="NCBI Taxonomy" id="159087"/>
    <lineage>
        <taxon>Bacteria</taxon>
        <taxon>Pseudomonadati</taxon>
        <taxon>Pseudomonadota</taxon>
        <taxon>Betaproteobacteria</taxon>
        <taxon>Rhodocyclales</taxon>
        <taxon>Azonexaceae</taxon>
        <taxon>Dechloromonas</taxon>
    </lineage>
</organism>
<dbReference type="KEGG" id="dar:Daro_1024"/>
<dbReference type="STRING" id="159087.Daro_1024"/>
<reference evidence="2" key="1">
    <citation type="submission" date="2005-08" db="EMBL/GenBank/DDBJ databases">
        <title>Complete sequence of Dechloromonas aromatica RCB.</title>
        <authorList>
            <person name="Salinero K.K."/>
            <person name="Copeland A."/>
            <person name="Lucas S."/>
            <person name="Lapidus A."/>
            <person name="Barry K."/>
            <person name="Detter J.C."/>
            <person name="Glavina T."/>
            <person name="Hammon N."/>
            <person name="Israni S."/>
            <person name="Pitluck S."/>
            <person name="Di Bartolo G."/>
            <person name="Trong S."/>
            <person name="Schmutz J."/>
            <person name="Larimer F."/>
            <person name="Land M."/>
            <person name="Ivanova N."/>
            <person name="Richardson P."/>
        </authorList>
    </citation>
    <scope>NUCLEOTIDE SEQUENCE</scope>
    <source>
        <strain evidence="2">RCB</strain>
    </source>
</reference>
<accession>Q47HA1</accession>
<feature type="compositionally biased region" description="Polar residues" evidence="1">
    <location>
        <begin position="31"/>
        <end position="45"/>
    </location>
</feature>
<feature type="region of interest" description="Disordered" evidence="1">
    <location>
        <begin position="1"/>
        <end position="82"/>
    </location>
</feature>
<evidence type="ECO:0000256" key="1">
    <source>
        <dbReference type="SAM" id="MobiDB-lite"/>
    </source>
</evidence>
<gene>
    <name evidence="2" type="ordered locus">Daro_1024</name>
</gene>
<dbReference type="HOGENOM" id="CLU_2552613_0_0_4"/>
<protein>
    <submittedName>
        <fullName evidence="2">Uncharacterized protein</fullName>
    </submittedName>
</protein>
<proteinExistence type="predicted"/>